<evidence type="ECO:0000313" key="2">
    <source>
        <dbReference type="EMBL" id="KAL2506091.1"/>
    </source>
</evidence>
<feature type="region of interest" description="Disordered" evidence="1">
    <location>
        <begin position="36"/>
        <end position="122"/>
    </location>
</feature>
<dbReference type="Proteomes" id="UP001604336">
    <property type="component" value="Unassembled WGS sequence"/>
</dbReference>
<proteinExistence type="predicted"/>
<feature type="compositionally biased region" description="Basic and acidic residues" evidence="1">
    <location>
        <begin position="60"/>
        <end position="70"/>
    </location>
</feature>
<evidence type="ECO:0000256" key="1">
    <source>
        <dbReference type="SAM" id="MobiDB-lite"/>
    </source>
</evidence>
<name>A0ABD1T057_9LAMI</name>
<organism evidence="2 3">
    <name type="scientific">Abeliophyllum distichum</name>
    <dbReference type="NCBI Taxonomy" id="126358"/>
    <lineage>
        <taxon>Eukaryota</taxon>
        <taxon>Viridiplantae</taxon>
        <taxon>Streptophyta</taxon>
        <taxon>Embryophyta</taxon>
        <taxon>Tracheophyta</taxon>
        <taxon>Spermatophyta</taxon>
        <taxon>Magnoliopsida</taxon>
        <taxon>eudicotyledons</taxon>
        <taxon>Gunneridae</taxon>
        <taxon>Pentapetalae</taxon>
        <taxon>asterids</taxon>
        <taxon>lamiids</taxon>
        <taxon>Lamiales</taxon>
        <taxon>Oleaceae</taxon>
        <taxon>Forsythieae</taxon>
        <taxon>Abeliophyllum</taxon>
    </lineage>
</organism>
<gene>
    <name evidence="2" type="ORF">Adt_21712</name>
</gene>
<protein>
    <submittedName>
        <fullName evidence="2">Uncharacterized protein</fullName>
    </submittedName>
</protein>
<reference evidence="3" key="1">
    <citation type="submission" date="2024-07" db="EMBL/GenBank/DDBJ databases">
        <title>Two chromosome-level genome assemblies of Korean endemic species Abeliophyllum distichum and Forsythia ovata (Oleaceae).</title>
        <authorList>
            <person name="Jang H."/>
        </authorList>
    </citation>
    <scope>NUCLEOTIDE SEQUENCE [LARGE SCALE GENOMIC DNA]</scope>
</reference>
<feature type="compositionally biased region" description="Pro residues" evidence="1">
    <location>
        <begin position="39"/>
        <end position="51"/>
    </location>
</feature>
<comment type="caution">
    <text evidence="2">The sequence shown here is derived from an EMBL/GenBank/DDBJ whole genome shotgun (WGS) entry which is preliminary data.</text>
</comment>
<dbReference type="EMBL" id="JBFOLK010000006">
    <property type="protein sequence ID" value="KAL2506091.1"/>
    <property type="molecule type" value="Genomic_DNA"/>
</dbReference>
<keyword evidence="3" id="KW-1185">Reference proteome</keyword>
<dbReference type="AlphaFoldDB" id="A0ABD1T057"/>
<accession>A0ABD1T057</accession>
<sequence length="224" mass="24850">MGESREFRYVGFAMKNCLNKLHIGAYVHNFQVSGQATIPSPPPSHSPPSPPSNLLTDPALLRDKGKRIAEDAGEVAAQKKKAPAAAEGFIRNARKARQTEEGRWSSPPPDGEPKEAENSTSLTGQRSRFYIFQHCDELPTSVMEMLPIHPAIMAASVHKYWTQSWEKAAEEATVCEQLQLAEMNLARGFVLVKELFDTIESFNAEEIKSKKLSEDLKAISLEKA</sequence>
<evidence type="ECO:0000313" key="3">
    <source>
        <dbReference type="Proteomes" id="UP001604336"/>
    </source>
</evidence>